<reference evidence="2" key="1">
    <citation type="submission" date="2022-11" db="UniProtKB">
        <authorList>
            <consortium name="WormBaseParasite"/>
        </authorList>
    </citation>
    <scope>IDENTIFICATION</scope>
</reference>
<evidence type="ECO:0000313" key="2">
    <source>
        <dbReference type="WBParaSite" id="nRc.2.0.1.t25895-RA"/>
    </source>
</evidence>
<accession>A0A915JIC8</accession>
<organism evidence="1 2">
    <name type="scientific">Romanomermis culicivorax</name>
    <name type="common">Nematode worm</name>
    <dbReference type="NCBI Taxonomy" id="13658"/>
    <lineage>
        <taxon>Eukaryota</taxon>
        <taxon>Metazoa</taxon>
        <taxon>Ecdysozoa</taxon>
        <taxon>Nematoda</taxon>
        <taxon>Enoplea</taxon>
        <taxon>Dorylaimia</taxon>
        <taxon>Mermithida</taxon>
        <taxon>Mermithoidea</taxon>
        <taxon>Mermithidae</taxon>
        <taxon>Romanomermis</taxon>
    </lineage>
</organism>
<dbReference type="WBParaSite" id="nRc.2.0.1.t25895-RA">
    <property type="protein sequence ID" value="nRc.2.0.1.t25895-RA"/>
    <property type="gene ID" value="nRc.2.0.1.g25895"/>
</dbReference>
<sequence length="76" mass="8343">MHEKIKTNLDAAATVSKEYFDRKARKRDYAANDLVLLTNTRKANKLQSHSIGPFLIMDASPAANNVVTIDSIDAPG</sequence>
<dbReference type="Proteomes" id="UP000887565">
    <property type="component" value="Unplaced"/>
</dbReference>
<name>A0A915JIC8_ROMCU</name>
<dbReference type="AlphaFoldDB" id="A0A915JIC8"/>
<keyword evidence="1" id="KW-1185">Reference proteome</keyword>
<protein>
    <submittedName>
        <fullName evidence="2">Uncharacterized protein</fullName>
    </submittedName>
</protein>
<proteinExistence type="predicted"/>
<evidence type="ECO:0000313" key="1">
    <source>
        <dbReference type="Proteomes" id="UP000887565"/>
    </source>
</evidence>